<dbReference type="RefSeq" id="XP_007389041.1">
    <property type="nucleotide sequence ID" value="XM_007388979.1"/>
</dbReference>
<evidence type="ECO:0000313" key="2">
    <source>
        <dbReference type="EMBL" id="EIN03756.1"/>
    </source>
</evidence>
<gene>
    <name evidence="2" type="ORF">PUNSTDRAFT_56015</name>
</gene>
<feature type="region of interest" description="Disordered" evidence="1">
    <location>
        <begin position="218"/>
        <end position="290"/>
    </location>
</feature>
<sequence length="290" mass="31760">MASQKASSAERSIPVNMDGAVRDSDLFVLGDEDDDDNAALDLIPPPYTENVSGDANSDLTANPWREPSERWQLQDAGTSGPPSGSNVIKQSPSSPGPGNVSSDPSRYYLSPGDTLLGVALRFGVDGRELCRLNKLPPSTLSTTPHLLHTRRFITLPSSARTPPPLSEEERRAREAAAEEHRSRRLREQAEKRFQTLTKEVDWRVARAYVAIADDPEESRAHGLKGKEMGRGSTMPGTADGLGDRAVDWYMDDEEWERRQLRGGKQPGPVPGPPAAFRPSDKAQTLAGWPR</sequence>
<proteinExistence type="predicted"/>
<feature type="region of interest" description="Disordered" evidence="1">
    <location>
        <begin position="156"/>
        <end position="186"/>
    </location>
</feature>
<organism evidence="2 3">
    <name type="scientific">Punctularia strigosozonata (strain HHB-11173)</name>
    <name type="common">White-rot fungus</name>
    <dbReference type="NCBI Taxonomy" id="741275"/>
    <lineage>
        <taxon>Eukaryota</taxon>
        <taxon>Fungi</taxon>
        <taxon>Dikarya</taxon>
        <taxon>Basidiomycota</taxon>
        <taxon>Agaricomycotina</taxon>
        <taxon>Agaricomycetes</taxon>
        <taxon>Corticiales</taxon>
        <taxon>Punctulariaceae</taxon>
        <taxon>Punctularia</taxon>
    </lineage>
</organism>
<dbReference type="OMA" id="WEATEIR"/>
<dbReference type="HOGENOM" id="CLU_066054_0_0_1"/>
<dbReference type="SUPFAM" id="SSF54106">
    <property type="entry name" value="LysM domain"/>
    <property type="match status" value="1"/>
</dbReference>
<dbReference type="InterPro" id="IPR018392">
    <property type="entry name" value="LysM"/>
</dbReference>
<dbReference type="Gene3D" id="3.10.350.10">
    <property type="entry name" value="LysM domain"/>
    <property type="match status" value="1"/>
</dbReference>
<dbReference type="KEGG" id="psq:PUNSTDRAFT_56015"/>
<evidence type="ECO:0008006" key="4">
    <source>
        <dbReference type="Google" id="ProtNLM"/>
    </source>
</evidence>
<dbReference type="OrthoDB" id="2107166at2759"/>
<dbReference type="InterPro" id="IPR036779">
    <property type="entry name" value="LysM_dom_sf"/>
</dbReference>
<evidence type="ECO:0000313" key="3">
    <source>
        <dbReference type="Proteomes" id="UP000054196"/>
    </source>
</evidence>
<dbReference type="Proteomes" id="UP000054196">
    <property type="component" value="Unassembled WGS sequence"/>
</dbReference>
<accession>R7S3G1</accession>
<evidence type="ECO:0000256" key="1">
    <source>
        <dbReference type="SAM" id="MobiDB-lite"/>
    </source>
</evidence>
<dbReference type="EMBL" id="JH687559">
    <property type="protein sequence ID" value="EIN03756.1"/>
    <property type="molecule type" value="Genomic_DNA"/>
</dbReference>
<feature type="compositionally biased region" description="Basic and acidic residues" evidence="1">
    <location>
        <begin position="218"/>
        <end position="229"/>
    </location>
</feature>
<protein>
    <recommendedName>
        <fullName evidence="4">LysM domain-containing protein</fullName>
    </recommendedName>
</protein>
<feature type="compositionally biased region" description="Low complexity" evidence="1">
    <location>
        <begin position="91"/>
        <end position="105"/>
    </location>
</feature>
<dbReference type="CDD" id="cd00118">
    <property type="entry name" value="LysM"/>
    <property type="match status" value="1"/>
</dbReference>
<feature type="compositionally biased region" description="Polar residues" evidence="1">
    <location>
        <begin position="49"/>
        <end position="60"/>
    </location>
</feature>
<dbReference type="eggNOG" id="ENOG502S93U">
    <property type="taxonomic scope" value="Eukaryota"/>
</dbReference>
<feature type="compositionally biased region" description="Polar residues" evidence="1">
    <location>
        <begin position="1"/>
        <end position="10"/>
    </location>
</feature>
<feature type="compositionally biased region" description="Polar residues" evidence="1">
    <location>
        <begin position="75"/>
        <end position="90"/>
    </location>
</feature>
<keyword evidence="3" id="KW-1185">Reference proteome</keyword>
<reference evidence="3" key="1">
    <citation type="journal article" date="2012" name="Science">
        <title>The Paleozoic origin of enzymatic lignin decomposition reconstructed from 31 fungal genomes.</title>
        <authorList>
            <person name="Floudas D."/>
            <person name="Binder M."/>
            <person name="Riley R."/>
            <person name="Barry K."/>
            <person name="Blanchette R.A."/>
            <person name="Henrissat B."/>
            <person name="Martinez A.T."/>
            <person name="Otillar R."/>
            <person name="Spatafora J.W."/>
            <person name="Yadav J.S."/>
            <person name="Aerts A."/>
            <person name="Benoit I."/>
            <person name="Boyd A."/>
            <person name="Carlson A."/>
            <person name="Copeland A."/>
            <person name="Coutinho P.M."/>
            <person name="de Vries R.P."/>
            <person name="Ferreira P."/>
            <person name="Findley K."/>
            <person name="Foster B."/>
            <person name="Gaskell J."/>
            <person name="Glotzer D."/>
            <person name="Gorecki P."/>
            <person name="Heitman J."/>
            <person name="Hesse C."/>
            <person name="Hori C."/>
            <person name="Igarashi K."/>
            <person name="Jurgens J.A."/>
            <person name="Kallen N."/>
            <person name="Kersten P."/>
            <person name="Kohler A."/>
            <person name="Kuees U."/>
            <person name="Kumar T.K.A."/>
            <person name="Kuo A."/>
            <person name="LaButti K."/>
            <person name="Larrondo L.F."/>
            <person name="Lindquist E."/>
            <person name="Ling A."/>
            <person name="Lombard V."/>
            <person name="Lucas S."/>
            <person name="Lundell T."/>
            <person name="Martin R."/>
            <person name="McLaughlin D.J."/>
            <person name="Morgenstern I."/>
            <person name="Morin E."/>
            <person name="Murat C."/>
            <person name="Nagy L.G."/>
            <person name="Nolan M."/>
            <person name="Ohm R.A."/>
            <person name="Patyshakuliyeva A."/>
            <person name="Rokas A."/>
            <person name="Ruiz-Duenas F.J."/>
            <person name="Sabat G."/>
            <person name="Salamov A."/>
            <person name="Samejima M."/>
            <person name="Schmutz J."/>
            <person name="Slot J.C."/>
            <person name="St John F."/>
            <person name="Stenlid J."/>
            <person name="Sun H."/>
            <person name="Sun S."/>
            <person name="Syed K."/>
            <person name="Tsang A."/>
            <person name="Wiebenga A."/>
            <person name="Young D."/>
            <person name="Pisabarro A."/>
            <person name="Eastwood D.C."/>
            <person name="Martin F."/>
            <person name="Cullen D."/>
            <person name="Grigoriev I.V."/>
            <person name="Hibbett D.S."/>
        </authorList>
    </citation>
    <scope>NUCLEOTIDE SEQUENCE [LARGE SCALE GENOMIC DNA]</scope>
    <source>
        <strain evidence="3">HHB-11173 SS5</strain>
    </source>
</reference>
<feature type="region of interest" description="Disordered" evidence="1">
    <location>
        <begin position="1"/>
        <end position="106"/>
    </location>
</feature>
<dbReference type="GeneID" id="18884070"/>
<feature type="compositionally biased region" description="Basic and acidic residues" evidence="1">
    <location>
        <begin position="167"/>
        <end position="186"/>
    </location>
</feature>
<name>R7S3G1_PUNST</name>
<dbReference type="AlphaFoldDB" id="R7S3G1"/>